<comment type="caution">
    <text evidence="1">The sequence shown here is derived from an EMBL/GenBank/DDBJ whole genome shotgun (WGS) entry which is preliminary data.</text>
</comment>
<sequence>MARLQTCTEWLMMTIKYSDHFQRNRQLTDTGYVSQSLTRTHQWTEMWTTRGYVNDLNCKDLTCLEPGPEA</sequence>
<organism evidence="1 2">
    <name type="scientific">Ilyodon furcidens</name>
    <name type="common">goldbreast splitfin</name>
    <dbReference type="NCBI Taxonomy" id="33524"/>
    <lineage>
        <taxon>Eukaryota</taxon>
        <taxon>Metazoa</taxon>
        <taxon>Chordata</taxon>
        <taxon>Craniata</taxon>
        <taxon>Vertebrata</taxon>
        <taxon>Euteleostomi</taxon>
        <taxon>Actinopterygii</taxon>
        <taxon>Neopterygii</taxon>
        <taxon>Teleostei</taxon>
        <taxon>Neoteleostei</taxon>
        <taxon>Acanthomorphata</taxon>
        <taxon>Ovalentaria</taxon>
        <taxon>Atherinomorphae</taxon>
        <taxon>Cyprinodontiformes</taxon>
        <taxon>Goodeidae</taxon>
        <taxon>Ilyodon</taxon>
    </lineage>
</organism>
<protein>
    <submittedName>
        <fullName evidence="1">Uncharacterized protein</fullName>
    </submittedName>
</protein>
<evidence type="ECO:0000313" key="1">
    <source>
        <dbReference type="EMBL" id="MEQ2220831.1"/>
    </source>
</evidence>
<dbReference type="EMBL" id="JAHRIQ010000667">
    <property type="protein sequence ID" value="MEQ2220831.1"/>
    <property type="molecule type" value="Genomic_DNA"/>
</dbReference>
<dbReference type="Proteomes" id="UP001482620">
    <property type="component" value="Unassembled WGS sequence"/>
</dbReference>
<gene>
    <name evidence="1" type="ORF">ILYODFUR_009521</name>
</gene>
<accession>A0ABV0SK85</accession>
<name>A0ABV0SK85_9TELE</name>
<reference evidence="1 2" key="1">
    <citation type="submission" date="2021-06" db="EMBL/GenBank/DDBJ databases">
        <authorList>
            <person name="Palmer J.M."/>
        </authorList>
    </citation>
    <scope>NUCLEOTIDE SEQUENCE [LARGE SCALE GENOMIC DNA]</scope>
    <source>
        <strain evidence="2">if_2019</strain>
        <tissue evidence="1">Muscle</tissue>
    </source>
</reference>
<proteinExistence type="predicted"/>
<keyword evidence="2" id="KW-1185">Reference proteome</keyword>
<evidence type="ECO:0000313" key="2">
    <source>
        <dbReference type="Proteomes" id="UP001482620"/>
    </source>
</evidence>